<dbReference type="Proteomes" id="UP000240708">
    <property type="component" value="Unassembled WGS sequence"/>
</dbReference>
<gene>
    <name evidence="1" type="ORF">CLV48_11624</name>
</gene>
<evidence type="ECO:0000313" key="1">
    <source>
        <dbReference type="EMBL" id="PSK99834.1"/>
    </source>
</evidence>
<dbReference type="EMBL" id="PYGF01000016">
    <property type="protein sequence ID" value="PSK99834.1"/>
    <property type="molecule type" value="Genomic_DNA"/>
</dbReference>
<dbReference type="Gene3D" id="3.30.2310.20">
    <property type="entry name" value="RelE-like"/>
    <property type="match status" value="1"/>
</dbReference>
<dbReference type="RefSeq" id="WP_010609664.1">
    <property type="nucleotide sequence ID" value="NZ_PYGF01000016.1"/>
</dbReference>
<comment type="caution">
    <text evidence="1">The sequence shown here is derived from an EMBL/GenBank/DDBJ whole genome shotgun (WGS) entry which is preliminary data.</text>
</comment>
<dbReference type="PANTHER" id="PTHR40266">
    <property type="entry name" value="TOXIN HIGB-1"/>
    <property type="match status" value="1"/>
</dbReference>
<dbReference type="InterPro" id="IPR035093">
    <property type="entry name" value="RelE/ParE_toxin_dom_sf"/>
</dbReference>
<dbReference type="PANTHER" id="PTHR40266:SF2">
    <property type="entry name" value="TOXIN HIGB-1"/>
    <property type="match status" value="1"/>
</dbReference>
<dbReference type="Pfam" id="PF05015">
    <property type="entry name" value="HigB-like_toxin"/>
    <property type="match status" value="1"/>
</dbReference>
<organism evidence="1 2">
    <name type="scientific">Cecembia rubra</name>
    <dbReference type="NCBI Taxonomy" id="1485585"/>
    <lineage>
        <taxon>Bacteria</taxon>
        <taxon>Pseudomonadati</taxon>
        <taxon>Bacteroidota</taxon>
        <taxon>Cytophagia</taxon>
        <taxon>Cytophagales</taxon>
        <taxon>Cyclobacteriaceae</taxon>
        <taxon>Cecembia</taxon>
    </lineage>
</organism>
<proteinExistence type="predicted"/>
<sequence length="94" mass="11269">MIKDFGDKETEKIWNGIFSRKLPNEIQHAARRKLRMLHNAQSLQDLRIPPANRLEKLKGNLSSFYSLRINDQWRIIFVWDNNDAYQVQILDYHS</sequence>
<dbReference type="InterPro" id="IPR007711">
    <property type="entry name" value="HigB-1"/>
</dbReference>
<reference evidence="1 2" key="1">
    <citation type="submission" date="2018-03" db="EMBL/GenBank/DDBJ databases">
        <title>Genomic Encyclopedia of Archaeal and Bacterial Type Strains, Phase II (KMG-II): from individual species to whole genera.</title>
        <authorList>
            <person name="Goeker M."/>
        </authorList>
    </citation>
    <scope>NUCLEOTIDE SEQUENCE [LARGE SCALE GENOMIC DNA]</scope>
    <source>
        <strain evidence="1 2">DSM 28057</strain>
    </source>
</reference>
<name>A0A2P8DRM3_9BACT</name>
<accession>A0A2P8DRM3</accession>
<dbReference type="AlphaFoldDB" id="A0A2P8DRM3"/>
<protein>
    <submittedName>
        <fullName evidence="1">Proteic killer suppression protein</fullName>
    </submittedName>
</protein>
<keyword evidence="2" id="KW-1185">Reference proteome</keyword>
<evidence type="ECO:0000313" key="2">
    <source>
        <dbReference type="Proteomes" id="UP000240708"/>
    </source>
</evidence>
<dbReference type="OrthoDB" id="9801102at2"/>
<dbReference type="SUPFAM" id="SSF143011">
    <property type="entry name" value="RelE-like"/>
    <property type="match status" value="1"/>
</dbReference>